<comment type="caution">
    <text evidence="2">The sequence shown here is derived from an EMBL/GenBank/DDBJ whole genome shotgun (WGS) entry which is preliminary data.</text>
</comment>
<dbReference type="EMBL" id="MU155284">
    <property type="protein sequence ID" value="KAF9476713.1"/>
    <property type="molecule type" value="Genomic_DNA"/>
</dbReference>
<protein>
    <submittedName>
        <fullName evidence="2">Uncharacterized protein</fullName>
    </submittedName>
</protein>
<proteinExistence type="predicted"/>
<sequence>MFRSSEAKKARILLEAPEKAKAKAERKQIAEVARKNYEATSGLPDRKTTFHIPGAPAVVPSSLDTYTGVDVRKAVYDSHREAERIIVEKVSKTQQKKSPLKNFHNYKHEVPKVQPVGNGEGRGRERPLKNMKVFPGNPNHPPGKEFPLSNKDKQDQTRGPARVIIQPTKKDRFDFKGVVSHDQSRLPNTPGYNDHFKVKAKLKNLIWD</sequence>
<accession>A0A9P5YX34</accession>
<reference evidence="2" key="1">
    <citation type="submission" date="2020-11" db="EMBL/GenBank/DDBJ databases">
        <authorList>
            <consortium name="DOE Joint Genome Institute"/>
            <person name="Ahrendt S."/>
            <person name="Riley R."/>
            <person name="Andreopoulos W."/>
            <person name="Labutti K."/>
            <person name="Pangilinan J."/>
            <person name="Ruiz-Duenas F.J."/>
            <person name="Barrasa J.M."/>
            <person name="Sanchez-Garcia M."/>
            <person name="Camarero S."/>
            <person name="Miyauchi S."/>
            <person name="Serrano A."/>
            <person name="Linde D."/>
            <person name="Babiker R."/>
            <person name="Drula E."/>
            <person name="Ayuso-Fernandez I."/>
            <person name="Pacheco R."/>
            <person name="Padilla G."/>
            <person name="Ferreira P."/>
            <person name="Barriuso J."/>
            <person name="Kellner H."/>
            <person name="Castanera R."/>
            <person name="Alfaro M."/>
            <person name="Ramirez L."/>
            <person name="Pisabarro A.G."/>
            <person name="Kuo A."/>
            <person name="Tritt A."/>
            <person name="Lipzen A."/>
            <person name="He G."/>
            <person name="Yan M."/>
            <person name="Ng V."/>
            <person name="Cullen D."/>
            <person name="Martin F."/>
            <person name="Rosso M.-N."/>
            <person name="Henrissat B."/>
            <person name="Hibbett D."/>
            <person name="Martinez A.T."/>
            <person name="Grigoriev I.V."/>
        </authorList>
    </citation>
    <scope>NUCLEOTIDE SEQUENCE</scope>
    <source>
        <strain evidence="2">CIRM-BRFM 674</strain>
    </source>
</reference>
<evidence type="ECO:0000313" key="3">
    <source>
        <dbReference type="Proteomes" id="UP000807469"/>
    </source>
</evidence>
<dbReference type="AlphaFoldDB" id="A0A9P5YX34"/>
<dbReference type="OrthoDB" id="2963718at2759"/>
<evidence type="ECO:0000256" key="1">
    <source>
        <dbReference type="SAM" id="MobiDB-lite"/>
    </source>
</evidence>
<evidence type="ECO:0000313" key="2">
    <source>
        <dbReference type="EMBL" id="KAF9476713.1"/>
    </source>
</evidence>
<name>A0A9P5YX34_9AGAR</name>
<dbReference type="Proteomes" id="UP000807469">
    <property type="component" value="Unassembled WGS sequence"/>
</dbReference>
<feature type="region of interest" description="Disordered" evidence="1">
    <location>
        <begin position="111"/>
        <end position="168"/>
    </location>
</feature>
<keyword evidence="3" id="KW-1185">Reference proteome</keyword>
<gene>
    <name evidence="2" type="ORF">BDN70DRAFT_862784</name>
</gene>
<organism evidence="2 3">
    <name type="scientific">Pholiota conissans</name>
    <dbReference type="NCBI Taxonomy" id="109636"/>
    <lineage>
        <taxon>Eukaryota</taxon>
        <taxon>Fungi</taxon>
        <taxon>Dikarya</taxon>
        <taxon>Basidiomycota</taxon>
        <taxon>Agaricomycotina</taxon>
        <taxon>Agaricomycetes</taxon>
        <taxon>Agaricomycetidae</taxon>
        <taxon>Agaricales</taxon>
        <taxon>Agaricineae</taxon>
        <taxon>Strophariaceae</taxon>
        <taxon>Pholiota</taxon>
    </lineage>
</organism>